<dbReference type="Pfam" id="PF08388">
    <property type="entry name" value="GIIM"/>
    <property type="match status" value="1"/>
</dbReference>
<accession>A0A1C9JBC1</accession>
<dbReference type="InterPro" id="IPR025960">
    <property type="entry name" value="RVT_N"/>
</dbReference>
<dbReference type="InterPro" id="IPR051083">
    <property type="entry name" value="GrpII_Intron_Splice-Mob/Def"/>
</dbReference>
<dbReference type="AlphaFoldDB" id="A0A1C9JBC1"/>
<dbReference type="PROSITE" id="PS50878">
    <property type="entry name" value="RT_POL"/>
    <property type="match status" value="1"/>
</dbReference>
<dbReference type="InterPro" id="IPR000477">
    <property type="entry name" value="RT_dom"/>
</dbReference>
<feature type="domain" description="Reverse transcriptase" evidence="1">
    <location>
        <begin position="1"/>
        <end position="329"/>
    </location>
</feature>
<dbReference type="PANTHER" id="PTHR34047:SF10">
    <property type="entry name" value="GROUP II INTRON-ASSOCIATED OPEN READING FRAME"/>
    <property type="match status" value="1"/>
</dbReference>
<sequence length="500" mass="59066">MNSTLENLPKWDSIQWKYVMEQVRNLKYRIFMAKLKGDRRRLRRLQKLMLTSRNNILLSVRRVTVENNRKAISGIDKVLIKEKSDRMELVEQLSKMRILQHQPFPIKRSKIPKSDQKTRPLGISIIMDRCIQTIVLNALEPEWEACFEANSYGFRPGRSAHDAIGRVYNVVRVKTKGRNNKSWILNAYVEGFFNNICHKDILEKLDNFPAKSLINRWLIAGYMEGDIFNKTEKGTPQGGVISPLLANIALYELEKFLNVAPDSTGRVRGTRVYVRYADDFIIICSSKTEAQTTKKQISGWLKTKGLRLTPDKIKISHIDKGFDFLGVNIRHINMKTNQKGPDKILRIYPSEKSILKLTQKLKEEWKFLRSKSIETVLHHLNPIIADWANYYRKFSSTQLFTKLDNWTFKKSWHYASRMHANKSKHWIYDKYYGNFNLNRKDRWTFGNKETGKYLKKFTWFNIRQHIMVKGYNSPCDPRLQEYWENRDKYIYKASFINLSK</sequence>
<evidence type="ECO:0000259" key="1">
    <source>
        <dbReference type="PROSITE" id="PS50878"/>
    </source>
</evidence>
<dbReference type="CDD" id="cd01651">
    <property type="entry name" value="RT_G2_intron"/>
    <property type="match status" value="1"/>
</dbReference>
<dbReference type="SUPFAM" id="SSF56672">
    <property type="entry name" value="DNA/RNA polymerases"/>
    <property type="match status" value="1"/>
</dbReference>
<geneLocation type="chloroplast" evidence="2"/>
<reference evidence="2" key="1">
    <citation type="journal article" date="2016" name="Genome Biol. Evol.">
        <title>Evolutionary Dynamics of Chloroplast Genomes in Low Light: A Case Study of the Endolithic Green Alga Ostreobium quekettii.</title>
        <authorList>
            <person name="R Marcelino V."/>
            <person name="Cremen M.C."/>
            <person name="Jackson C.J."/>
            <person name="Larkum A.A."/>
            <person name="Verbruggen H."/>
        </authorList>
    </citation>
    <scope>NUCLEOTIDE SEQUENCE</scope>
</reference>
<dbReference type="RefSeq" id="YP_009306234.1">
    <property type="nucleotide sequence ID" value="NC_031367.1"/>
</dbReference>
<dbReference type="Pfam" id="PF13655">
    <property type="entry name" value="RVT_N"/>
    <property type="match status" value="1"/>
</dbReference>
<evidence type="ECO:0000313" key="2">
    <source>
        <dbReference type="EMBL" id="AOP19138.1"/>
    </source>
</evidence>
<keyword evidence="2" id="KW-0150">Chloroplast</keyword>
<dbReference type="Pfam" id="PF00078">
    <property type="entry name" value="RVT_1"/>
    <property type="match status" value="1"/>
</dbReference>
<reference evidence="2" key="2">
    <citation type="submission" date="2016-08" db="EMBL/GenBank/DDBJ databases">
        <authorList>
            <person name="Seilhamer J.J."/>
        </authorList>
    </citation>
    <scope>NUCLEOTIDE SEQUENCE</scope>
</reference>
<dbReference type="InterPro" id="IPR013597">
    <property type="entry name" value="Mat_intron_G2"/>
</dbReference>
<name>A0A1C9JBC1_9CHLO</name>
<dbReference type="EMBL" id="KX808497">
    <property type="protein sequence ID" value="AOP19138.1"/>
    <property type="molecule type" value="Genomic_DNA"/>
</dbReference>
<gene>
    <name evidence="2" type="primary">orf500</name>
</gene>
<dbReference type="InterPro" id="IPR030931">
    <property type="entry name" value="Group_II_RT_mat"/>
</dbReference>
<dbReference type="GeneID" id="29288593"/>
<keyword evidence="2" id="KW-0934">Plastid</keyword>
<proteinExistence type="predicted"/>
<protein>
    <recommendedName>
        <fullName evidence="1">Reverse transcriptase domain-containing protein</fullName>
    </recommendedName>
</protein>
<organism evidence="2">
    <name type="scientific">Derbesia sp. WEST4838</name>
    <dbReference type="NCBI Taxonomy" id="1847751"/>
    <lineage>
        <taxon>Eukaryota</taxon>
        <taxon>Viridiplantae</taxon>
        <taxon>Chlorophyta</taxon>
        <taxon>core chlorophytes</taxon>
        <taxon>Ulvophyceae</taxon>
        <taxon>TCBD clade</taxon>
        <taxon>Bryopsidales</taxon>
        <taxon>Bryopsidineae</taxon>
        <taxon>Derbesiaceae</taxon>
        <taxon>Derbesia</taxon>
    </lineage>
</organism>
<dbReference type="PANTHER" id="PTHR34047">
    <property type="entry name" value="NUCLEAR INTRON MATURASE 1, MITOCHONDRIAL-RELATED"/>
    <property type="match status" value="1"/>
</dbReference>
<dbReference type="NCBIfam" id="TIGR04416">
    <property type="entry name" value="group_II_RT_mat"/>
    <property type="match status" value="1"/>
</dbReference>
<dbReference type="InterPro" id="IPR043502">
    <property type="entry name" value="DNA/RNA_pol_sf"/>
</dbReference>